<dbReference type="RefSeq" id="WP_257743168.1">
    <property type="nucleotide sequence ID" value="NZ_CP096115.1"/>
</dbReference>
<dbReference type="InterPro" id="IPR017896">
    <property type="entry name" value="4Fe4S_Fe-S-bd"/>
</dbReference>
<keyword evidence="7" id="KW-1185">Reference proteome</keyword>
<dbReference type="GO" id="GO:0051539">
    <property type="term" value="F:4 iron, 4 sulfur cluster binding"/>
    <property type="evidence" value="ECO:0007669"/>
    <property type="project" value="UniProtKB-KW"/>
</dbReference>
<evidence type="ECO:0000256" key="1">
    <source>
        <dbReference type="ARBA" id="ARBA00022485"/>
    </source>
</evidence>
<sequence length="71" mass="7845">MVIKEVTTEKHAFIDVNKCVLCGSCQEKCPESAIVYDSENDCFVVLKGRCIGCGICIKCCPYGIPELRDII</sequence>
<feature type="domain" description="4Fe-4S ferredoxin-type" evidence="5">
    <location>
        <begin position="10"/>
        <end position="39"/>
    </location>
</feature>
<keyword evidence="1" id="KW-0004">4Fe-4S</keyword>
<dbReference type="GO" id="GO:0046872">
    <property type="term" value="F:metal ion binding"/>
    <property type="evidence" value="ECO:0007669"/>
    <property type="project" value="UniProtKB-KW"/>
</dbReference>
<evidence type="ECO:0000313" key="7">
    <source>
        <dbReference type="Proteomes" id="UP001060368"/>
    </source>
</evidence>
<dbReference type="PANTHER" id="PTHR43687:SF1">
    <property type="entry name" value="FERREDOXIN III"/>
    <property type="match status" value="1"/>
</dbReference>
<dbReference type="PANTHER" id="PTHR43687">
    <property type="entry name" value="ADENYLYLSULFATE REDUCTASE, BETA SUBUNIT"/>
    <property type="match status" value="1"/>
</dbReference>
<dbReference type="Gene3D" id="3.30.70.20">
    <property type="match status" value="2"/>
</dbReference>
<dbReference type="InterPro" id="IPR017900">
    <property type="entry name" value="4Fe4S_Fe_S_CS"/>
</dbReference>
<evidence type="ECO:0000313" key="6">
    <source>
        <dbReference type="EMBL" id="UUX93028.1"/>
    </source>
</evidence>
<keyword evidence="3" id="KW-0408">Iron</keyword>
<dbReference type="InterPro" id="IPR050572">
    <property type="entry name" value="Fe-S_Ferredoxin"/>
</dbReference>
<dbReference type="PROSITE" id="PS00198">
    <property type="entry name" value="4FE4S_FER_1"/>
    <property type="match status" value="1"/>
</dbReference>
<dbReference type="Pfam" id="PF14697">
    <property type="entry name" value="Fer4_21"/>
    <property type="match status" value="1"/>
</dbReference>
<name>A0A9E7TIX7_9EURY</name>
<evidence type="ECO:0000256" key="3">
    <source>
        <dbReference type="ARBA" id="ARBA00023004"/>
    </source>
</evidence>
<dbReference type="GeneID" id="74306541"/>
<feature type="domain" description="4Fe-4S ferredoxin-type" evidence="5">
    <location>
        <begin position="41"/>
        <end position="70"/>
    </location>
</feature>
<dbReference type="AlphaFoldDB" id="A0A9E7TIX7"/>
<evidence type="ECO:0000259" key="5">
    <source>
        <dbReference type="PROSITE" id="PS51379"/>
    </source>
</evidence>
<dbReference type="SUPFAM" id="SSF54862">
    <property type="entry name" value="4Fe-4S ferredoxins"/>
    <property type="match status" value="1"/>
</dbReference>
<dbReference type="PROSITE" id="PS51379">
    <property type="entry name" value="4FE4S_FER_2"/>
    <property type="match status" value="2"/>
</dbReference>
<organism evidence="6 7">
    <name type="scientific">Methanoplanus endosymbiosus</name>
    <dbReference type="NCBI Taxonomy" id="33865"/>
    <lineage>
        <taxon>Archaea</taxon>
        <taxon>Methanobacteriati</taxon>
        <taxon>Methanobacteriota</taxon>
        <taxon>Stenosarchaea group</taxon>
        <taxon>Methanomicrobia</taxon>
        <taxon>Methanomicrobiales</taxon>
        <taxon>Methanomicrobiaceae</taxon>
        <taxon>Methanoplanus</taxon>
    </lineage>
</organism>
<evidence type="ECO:0000256" key="2">
    <source>
        <dbReference type="ARBA" id="ARBA00022723"/>
    </source>
</evidence>
<proteinExistence type="predicted"/>
<protein>
    <submittedName>
        <fullName evidence="6">4Fe-4S binding protein</fullName>
    </submittedName>
</protein>
<keyword evidence="4" id="KW-0411">Iron-sulfur</keyword>
<dbReference type="GO" id="GO:0016491">
    <property type="term" value="F:oxidoreductase activity"/>
    <property type="evidence" value="ECO:0007669"/>
    <property type="project" value="UniProtKB-ARBA"/>
</dbReference>
<gene>
    <name evidence="6" type="ORF">L6E24_02560</name>
</gene>
<dbReference type="Proteomes" id="UP001060368">
    <property type="component" value="Chromosome"/>
</dbReference>
<dbReference type="EMBL" id="CP096115">
    <property type="protein sequence ID" value="UUX93028.1"/>
    <property type="molecule type" value="Genomic_DNA"/>
</dbReference>
<reference evidence="6" key="1">
    <citation type="submission" date="2022-04" db="EMBL/GenBank/DDBJ databases">
        <title>Complete genome of Methanoplanus endosymbiosus DSM 3599.</title>
        <authorList>
            <person name="Chen S.-C."/>
            <person name="You Y.-T."/>
            <person name="Zhou Y.-Z."/>
            <person name="Lai M.-C."/>
        </authorList>
    </citation>
    <scope>NUCLEOTIDE SEQUENCE</scope>
    <source>
        <strain evidence="6">DSM 3599</strain>
    </source>
</reference>
<evidence type="ECO:0000256" key="4">
    <source>
        <dbReference type="ARBA" id="ARBA00023014"/>
    </source>
</evidence>
<accession>A0A9E7TIX7</accession>
<dbReference type="KEGG" id="mend:L6E24_02560"/>
<keyword evidence="2" id="KW-0479">Metal-binding</keyword>